<evidence type="ECO:0000313" key="2">
    <source>
        <dbReference type="Proteomes" id="UP000325780"/>
    </source>
</evidence>
<dbReference type="AlphaFoldDB" id="A0A5N6THK1"/>
<accession>A0A5N6THK1</accession>
<dbReference type="EMBL" id="ML742328">
    <property type="protein sequence ID" value="KAE8145619.1"/>
    <property type="molecule type" value="Genomic_DNA"/>
</dbReference>
<organism evidence="1 2">
    <name type="scientific">Aspergillus avenaceus</name>
    <dbReference type="NCBI Taxonomy" id="36643"/>
    <lineage>
        <taxon>Eukaryota</taxon>
        <taxon>Fungi</taxon>
        <taxon>Dikarya</taxon>
        <taxon>Ascomycota</taxon>
        <taxon>Pezizomycotina</taxon>
        <taxon>Eurotiomycetes</taxon>
        <taxon>Eurotiomycetidae</taxon>
        <taxon>Eurotiales</taxon>
        <taxon>Aspergillaceae</taxon>
        <taxon>Aspergillus</taxon>
        <taxon>Aspergillus subgen. Circumdati</taxon>
    </lineage>
</organism>
<keyword evidence="2" id="KW-1185">Reference proteome</keyword>
<dbReference type="Proteomes" id="UP000325780">
    <property type="component" value="Unassembled WGS sequence"/>
</dbReference>
<evidence type="ECO:0000313" key="1">
    <source>
        <dbReference type="EMBL" id="KAE8145619.1"/>
    </source>
</evidence>
<reference evidence="1 2" key="1">
    <citation type="submission" date="2019-04" db="EMBL/GenBank/DDBJ databases">
        <title>Friends and foes A comparative genomics study of 23 Aspergillus species from section Flavi.</title>
        <authorList>
            <consortium name="DOE Joint Genome Institute"/>
            <person name="Kjaerbolling I."/>
            <person name="Vesth T."/>
            <person name="Frisvad J.C."/>
            <person name="Nybo J.L."/>
            <person name="Theobald S."/>
            <person name="Kildgaard S."/>
            <person name="Isbrandt T."/>
            <person name="Kuo A."/>
            <person name="Sato A."/>
            <person name="Lyhne E.K."/>
            <person name="Kogle M.E."/>
            <person name="Wiebenga A."/>
            <person name="Kun R.S."/>
            <person name="Lubbers R.J."/>
            <person name="Makela M.R."/>
            <person name="Barry K."/>
            <person name="Chovatia M."/>
            <person name="Clum A."/>
            <person name="Daum C."/>
            <person name="Haridas S."/>
            <person name="He G."/>
            <person name="LaButti K."/>
            <person name="Lipzen A."/>
            <person name="Mondo S."/>
            <person name="Riley R."/>
            <person name="Salamov A."/>
            <person name="Simmons B.A."/>
            <person name="Magnuson J.K."/>
            <person name="Henrissat B."/>
            <person name="Mortensen U.H."/>
            <person name="Larsen T.O."/>
            <person name="Devries R.P."/>
            <person name="Grigoriev I.V."/>
            <person name="Machida M."/>
            <person name="Baker S.E."/>
            <person name="Andersen M.R."/>
        </authorList>
    </citation>
    <scope>NUCLEOTIDE SEQUENCE [LARGE SCALE GENOMIC DNA]</scope>
    <source>
        <strain evidence="1 2">IBT 18842</strain>
    </source>
</reference>
<sequence>MPSQWSSVIFRLELQGRIPGHDRTKIDQLHMITAMTGDLSKHSQDGEDMPPISFP</sequence>
<name>A0A5N6THK1_ASPAV</name>
<gene>
    <name evidence="1" type="ORF">BDV25DRAFT_164259</name>
</gene>
<proteinExistence type="predicted"/>
<protein>
    <submittedName>
        <fullName evidence="1">Uncharacterized protein</fullName>
    </submittedName>
</protein>